<feature type="region of interest" description="Disordered" evidence="1">
    <location>
        <begin position="1"/>
        <end position="23"/>
    </location>
</feature>
<dbReference type="PANTHER" id="PTHR34219">
    <property type="entry name" value="IRON-REGULATED INNER MEMBRANE PROTEIN-RELATED"/>
    <property type="match status" value="1"/>
</dbReference>
<evidence type="ECO:0000256" key="2">
    <source>
        <dbReference type="SAM" id="Phobius"/>
    </source>
</evidence>
<comment type="caution">
    <text evidence="3">The sequence shown here is derived from an EMBL/GenBank/DDBJ whole genome shotgun (WGS) entry which is preliminary data.</text>
</comment>
<feature type="transmembrane region" description="Helical" evidence="2">
    <location>
        <begin position="415"/>
        <end position="436"/>
    </location>
</feature>
<evidence type="ECO:0000313" key="4">
    <source>
        <dbReference type="Proteomes" id="UP000529637"/>
    </source>
</evidence>
<feature type="transmembrane region" description="Helical" evidence="2">
    <location>
        <begin position="38"/>
        <end position="62"/>
    </location>
</feature>
<feature type="compositionally biased region" description="Low complexity" evidence="1">
    <location>
        <begin position="13"/>
        <end position="23"/>
    </location>
</feature>
<evidence type="ECO:0000256" key="1">
    <source>
        <dbReference type="SAM" id="MobiDB-lite"/>
    </source>
</evidence>
<evidence type="ECO:0000313" key="3">
    <source>
        <dbReference type="EMBL" id="NUZ06806.1"/>
    </source>
</evidence>
<dbReference type="RefSeq" id="WP_176069667.1">
    <property type="nucleotide sequence ID" value="NZ_JABWMJ010000006.1"/>
</dbReference>
<dbReference type="InterPro" id="IPR005625">
    <property type="entry name" value="PepSY-ass_TM"/>
</dbReference>
<dbReference type="Proteomes" id="UP000529637">
    <property type="component" value="Unassembled WGS sequence"/>
</dbReference>
<name>A0A7Y6NPB8_9BURK</name>
<dbReference type="PANTHER" id="PTHR34219:SF1">
    <property type="entry name" value="PEPSY DOMAIN-CONTAINING PROTEIN"/>
    <property type="match status" value="1"/>
</dbReference>
<sequence length="497" mass="52999">MTHPSSAGALVRASPPRVPHASASAAPPSALYRAVWRWHFYAGLVCMPFLFMMAVTGALYLFHDEIESIVYRDLLVVGQDASPARPAEQLVAAALAAEPGRLTRYVPAPAAGRSVEVGVRRADSSVLAVYVDPHTARVLGSIRDDRRLMEVVKGVHSLAIAGPVANHWIEIVAGWTIVLVVSGACLWWPRGRSGGVVAVRAAPAQRLWWRDLHAVTGAVAAVVVLFLAVTGMPWSAFWGERFGQLTNALGVGLPEYVWVKRPQSQVPLSSQGDVPWSMRQAAVPQSAPLPTHADAHAGHHAAGPSHDDAHAAHHGAAPPPAAPGAAIGLDAALAAFERLGLQAGFRVTVPADARGVYTAMRFTDDVRDARVVHLDQYSGKALIDIGYADYGVVGKLTDWGVGVHTGKQFGLVNQLVMLFGCIAVVTLAITAAVMWWKRRPQGRLAAPQRRPNERAAAGAVAIAVLLGLVYPLLGASMLVALLVDALVPRRWHERFGL</sequence>
<dbReference type="AlphaFoldDB" id="A0A7Y6NPB8"/>
<keyword evidence="4" id="KW-1185">Reference proteome</keyword>
<feature type="region of interest" description="Disordered" evidence="1">
    <location>
        <begin position="281"/>
        <end position="320"/>
    </location>
</feature>
<keyword evidence="2" id="KW-0812">Transmembrane</keyword>
<feature type="transmembrane region" description="Helical" evidence="2">
    <location>
        <begin position="456"/>
        <end position="487"/>
    </location>
</feature>
<dbReference type="Pfam" id="PF03929">
    <property type="entry name" value="PepSY_TM"/>
    <property type="match status" value="1"/>
</dbReference>
<reference evidence="3 4" key="1">
    <citation type="submission" date="2020-06" db="EMBL/GenBank/DDBJ databases">
        <title>Schlegella sp. ID0723 isolated from air conditioner.</title>
        <authorList>
            <person name="Kim D.Y."/>
            <person name="Kim D.-U."/>
        </authorList>
    </citation>
    <scope>NUCLEOTIDE SEQUENCE [LARGE SCALE GENOMIC DNA]</scope>
    <source>
        <strain evidence="3 4">ID0723</strain>
    </source>
</reference>
<keyword evidence="2" id="KW-0472">Membrane</keyword>
<proteinExistence type="predicted"/>
<dbReference type="EMBL" id="JABWMJ010000006">
    <property type="protein sequence ID" value="NUZ06806.1"/>
    <property type="molecule type" value="Genomic_DNA"/>
</dbReference>
<gene>
    <name evidence="3" type="ORF">HQN59_13660</name>
</gene>
<protein>
    <submittedName>
        <fullName evidence="3">PepSY domain-containing protein</fullName>
    </submittedName>
</protein>
<accession>A0A7Y6NPB8</accession>
<feature type="transmembrane region" description="Helical" evidence="2">
    <location>
        <begin position="212"/>
        <end position="234"/>
    </location>
</feature>
<keyword evidence="2" id="KW-1133">Transmembrane helix</keyword>
<organism evidence="3 4">
    <name type="scientific">Piscinibacter koreensis</name>
    <dbReference type="NCBI Taxonomy" id="2742824"/>
    <lineage>
        <taxon>Bacteria</taxon>
        <taxon>Pseudomonadati</taxon>
        <taxon>Pseudomonadota</taxon>
        <taxon>Betaproteobacteria</taxon>
        <taxon>Burkholderiales</taxon>
        <taxon>Sphaerotilaceae</taxon>
        <taxon>Piscinibacter</taxon>
    </lineage>
</organism>